<organism evidence="2 3">
    <name type="scientific">Cladobotryum mycophilum</name>
    <dbReference type="NCBI Taxonomy" id="491253"/>
    <lineage>
        <taxon>Eukaryota</taxon>
        <taxon>Fungi</taxon>
        <taxon>Dikarya</taxon>
        <taxon>Ascomycota</taxon>
        <taxon>Pezizomycotina</taxon>
        <taxon>Sordariomycetes</taxon>
        <taxon>Hypocreomycetidae</taxon>
        <taxon>Hypocreales</taxon>
        <taxon>Hypocreaceae</taxon>
        <taxon>Cladobotryum</taxon>
    </lineage>
</organism>
<name>A0ABR0T179_9HYPO</name>
<evidence type="ECO:0000256" key="1">
    <source>
        <dbReference type="SAM" id="MobiDB-lite"/>
    </source>
</evidence>
<evidence type="ECO:0000313" key="3">
    <source>
        <dbReference type="Proteomes" id="UP001338125"/>
    </source>
</evidence>
<gene>
    <name evidence="2" type="ORF">PT974_00561</name>
</gene>
<dbReference type="Proteomes" id="UP001338125">
    <property type="component" value="Unassembled WGS sequence"/>
</dbReference>
<proteinExistence type="predicted"/>
<accession>A0ABR0T179</accession>
<feature type="compositionally biased region" description="Polar residues" evidence="1">
    <location>
        <begin position="42"/>
        <end position="51"/>
    </location>
</feature>
<evidence type="ECO:0000313" key="2">
    <source>
        <dbReference type="EMBL" id="KAK5998189.1"/>
    </source>
</evidence>
<protein>
    <submittedName>
        <fullName evidence="2">Uncharacterized protein</fullName>
    </submittedName>
</protein>
<sequence length="432" mass="49388">MASPMSTSSFTRNDPTGKKRKRWSSSNRDGIDDESGGIRTQPFLSQSSHKTAQLELAGLSDADDDPTLTARDFPHRGFSRIQSEEEENPEGDKEHHRKPRLRENDRKGHLDVLLRATEQFLDQGEIEKAARAYGLVLQLRPRSQPIDIRLYNLWAIGAEILMRQGEEQQQQLRASIGKDETSDYYTEKNINRPQRKPTRRWGAAANMGKVKAYFETLVRQYPFDPKFPNKISAVDFWLAMLSCEVYNVHAEYVVGLTLLDEQEDEREDDYIPDDDGVMVEDKFGYEGSGFGDDADFKLHEMPRQSSLQKRRDDLRKLALETMRDIIQRLEKLMEEAPYSKHGHFIRLRATSSLFAADLCVPTSYASPTQLREAETRRGLEQQAAMNAIRELANTRNDTSSIADAVFDSYLLKKEHVGNPPTNLYASLPIREG</sequence>
<comment type="caution">
    <text evidence="2">The sequence shown here is derived from an EMBL/GenBank/DDBJ whole genome shotgun (WGS) entry which is preliminary data.</text>
</comment>
<feature type="region of interest" description="Disordered" evidence="1">
    <location>
        <begin position="1"/>
        <end position="104"/>
    </location>
</feature>
<dbReference type="PANTHER" id="PTHR28244:SF1">
    <property type="entry name" value="RNA POLYMERASE I-SPECIFIC TRANSCRIPTION INITIATION FACTOR RRN11"/>
    <property type="match status" value="1"/>
</dbReference>
<dbReference type="EMBL" id="JAVFKD010000001">
    <property type="protein sequence ID" value="KAK5998189.1"/>
    <property type="molecule type" value="Genomic_DNA"/>
</dbReference>
<keyword evidence="3" id="KW-1185">Reference proteome</keyword>
<dbReference type="PANTHER" id="PTHR28244">
    <property type="entry name" value="RNA POLYMERASE I-SPECIFIC TRANSCRIPTION INITIATION FACTOR RRN11"/>
    <property type="match status" value="1"/>
</dbReference>
<dbReference type="InterPro" id="IPR053029">
    <property type="entry name" value="RNA_pol_I-specific_init_factor"/>
</dbReference>
<reference evidence="2 3" key="1">
    <citation type="submission" date="2024-01" db="EMBL/GenBank/DDBJ databases">
        <title>Complete genome of Cladobotryum mycophilum ATHUM6906.</title>
        <authorList>
            <person name="Christinaki A.C."/>
            <person name="Myridakis A.I."/>
            <person name="Kouvelis V.N."/>
        </authorList>
    </citation>
    <scope>NUCLEOTIDE SEQUENCE [LARGE SCALE GENOMIC DNA]</scope>
    <source>
        <strain evidence="2 3">ATHUM6906</strain>
    </source>
</reference>
<feature type="compositionally biased region" description="Polar residues" evidence="1">
    <location>
        <begin position="1"/>
        <end position="14"/>
    </location>
</feature>